<keyword evidence="1" id="KW-0560">Oxidoreductase</keyword>
<dbReference type="InterPro" id="IPR015590">
    <property type="entry name" value="Aldehyde_DH_dom"/>
</dbReference>
<dbReference type="Gene3D" id="3.40.605.10">
    <property type="entry name" value="Aldehyde Dehydrogenase, Chain A, domain 1"/>
    <property type="match status" value="1"/>
</dbReference>
<protein>
    <submittedName>
        <fullName evidence="3">Aldehyde dehydrogenase family protein</fullName>
    </submittedName>
</protein>
<dbReference type="InterPro" id="IPR016163">
    <property type="entry name" value="Ald_DH_C"/>
</dbReference>
<dbReference type="InterPro" id="IPR016162">
    <property type="entry name" value="Ald_DH_N"/>
</dbReference>
<dbReference type="Gene3D" id="3.40.309.10">
    <property type="entry name" value="Aldehyde Dehydrogenase, Chain A, domain 2"/>
    <property type="match status" value="1"/>
</dbReference>
<dbReference type="Proteomes" id="UP001551658">
    <property type="component" value="Unassembled WGS sequence"/>
</dbReference>
<evidence type="ECO:0000313" key="3">
    <source>
        <dbReference type="EMBL" id="MEV0364719.1"/>
    </source>
</evidence>
<gene>
    <name evidence="3" type="ORF">AB0H72_18680</name>
</gene>
<dbReference type="RefSeq" id="WP_357980116.1">
    <property type="nucleotide sequence ID" value="NZ_JBFAIH010000010.1"/>
</dbReference>
<dbReference type="EMBL" id="JBFAIH010000010">
    <property type="protein sequence ID" value="MEV0364719.1"/>
    <property type="molecule type" value="Genomic_DNA"/>
</dbReference>
<comment type="caution">
    <text evidence="3">The sequence shown here is derived from an EMBL/GenBank/DDBJ whole genome shotgun (WGS) entry which is preliminary data.</text>
</comment>
<accession>A0ABV3FAI0</accession>
<dbReference type="Pfam" id="PF00171">
    <property type="entry name" value="Aldedh"/>
    <property type="match status" value="1"/>
</dbReference>
<feature type="domain" description="Aldehyde dehydrogenase" evidence="2">
    <location>
        <begin position="157"/>
        <end position="431"/>
    </location>
</feature>
<name>A0ABV3FAI0_9NOCA</name>
<dbReference type="InterPro" id="IPR016161">
    <property type="entry name" value="Ald_DH/histidinol_DH"/>
</dbReference>
<reference evidence="3 4" key="1">
    <citation type="submission" date="2024-06" db="EMBL/GenBank/DDBJ databases">
        <title>The Natural Products Discovery Center: Release of the First 8490 Sequenced Strains for Exploring Actinobacteria Biosynthetic Diversity.</title>
        <authorList>
            <person name="Kalkreuter E."/>
            <person name="Kautsar S.A."/>
            <person name="Yang D."/>
            <person name="Bader C.D."/>
            <person name="Teijaro C.N."/>
            <person name="Fluegel L."/>
            <person name="Davis C.M."/>
            <person name="Simpson J.R."/>
            <person name="Lauterbach L."/>
            <person name="Steele A.D."/>
            <person name="Gui C."/>
            <person name="Meng S."/>
            <person name="Li G."/>
            <person name="Viehrig K."/>
            <person name="Ye F."/>
            <person name="Su P."/>
            <person name="Kiefer A.F."/>
            <person name="Nichols A."/>
            <person name="Cepeda A.J."/>
            <person name="Yan W."/>
            <person name="Fan B."/>
            <person name="Jiang Y."/>
            <person name="Adhikari A."/>
            <person name="Zheng C.-J."/>
            <person name="Schuster L."/>
            <person name="Cowan T.M."/>
            <person name="Smanski M.J."/>
            <person name="Chevrette M.G."/>
            <person name="De Carvalho L.P.S."/>
            <person name="Shen B."/>
        </authorList>
    </citation>
    <scope>NUCLEOTIDE SEQUENCE [LARGE SCALE GENOMIC DNA]</scope>
    <source>
        <strain evidence="3 4">NPDC050671</strain>
    </source>
</reference>
<evidence type="ECO:0000313" key="4">
    <source>
        <dbReference type="Proteomes" id="UP001551658"/>
    </source>
</evidence>
<organism evidence="3 4">
    <name type="scientific">Nocardia fusca</name>
    <dbReference type="NCBI Taxonomy" id="941183"/>
    <lineage>
        <taxon>Bacteria</taxon>
        <taxon>Bacillati</taxon>
        <taxon>Actinomycetota</taxon>
        <taxon>Actinomycetes</taxon>
        <taxon>Mycobacteriales</taxon>
        <taxon>Nocardiaceae</taxon>
        <taxon>Nocardia</taxon>
    </lineage>
</organism>
<keyword evidence="4" id="KW-1185">Reference proteome</keyword>
<dbReference type="SUPFAM" id="SSF53720">
    <property type="entry name" value="ALDH-like"/>
    <property type="match status" value="1"/>
</dbReference>
<proteinExistence type="predicted"/>
<sequence>MPDPVQLDVLGPRGAFRSVTRRRVDDVAGSSIAELSLAPQVFVSRALSALRQASVPPAAERIAMLAQAGHLFATSTLCGLSPAEYQWLTCRASGVPITAVRRATHWIQTCAEQVERAVTDACPRGAADNAARPGSELGNRRLTWVRRGDVLAVGAAGNHPAVQSQWLEAVALGYRVAVRPSPQEPFTPHRLVAALRTAGFGADQVNLLPTDSEGVDALIRGADLAVVYGADLAGRYATDRTVATHGAGRSKVLFAGADWRDHLDMVVHSVAHDGGTTCVNATTVLVDGDPGPLAEALAARLAELPSLPPQDDRAVLPVRSAASARVIEQYLLRHGQSARIRLGGEGVVDELGDGSAVLRPAVLQVDRAGTADIGVELPFPCVWVAPWSRADGPEPLRDTLVLTVVTDDEELIDRLVTEPSIGNVHIGSHPTCAMEAGIPPDGYLADFLMRDKVVLR</sequence>
<evidence type="ECO:0000259" key="2">
    <source>
        <dbReference type="Pfam" id="PF00171"/>
    </source>
</evidence>
<evidence type="ECO:0000256" key="1">
    <source>
        <dbReference type="ARBA" id="ARBA00023002"/>
    </source>
</evidence>